<reference evidence="2 3" key="1">
    <citation type="submission" date="2021-06" db="EMBL/GenBank/DDBJ databases">
        <title>Caerostris extrusa draft genome.</title>
        <authorList>
            <person name="Kono N."/>
            <person name="Arakawa K."/>
        </authorList>
    </citation>
    <scope>NUCLEOTIDE SEQUENCE [LARGE SCALE GENOMIC DNA]</scope>
</reference>
<organism evidence="2 3">
    <name type="scientific">Caerostris extrusa</name>
    <name type="common">Bark spider</name>
    <name type="synonym">Caerostris bankana</name>
    <dbReference type="NCBI Taxonomy" id="172846"/>
    <lineage>
        <taxon>Eukaryota</taxon>
        <taxon>Metazoa</taxon>
        <taxon>Ecdysozoa</taxon>
        <taxon>Arthropoda</taxon>
        <taxon>Chelicerata</taxon>
        <taxon>Arachnida</taxon>
        <taxon>Araneae</taxon>
        <taxon>Araneomorphae</taxon>
        <taxon>Entelegynae</taxon>
        <taxon>Araneoidea</taxon>
        <taxon>Araneidae</taxon>
        <taxon>Caerostris</taxon>
    </lineage>
</organism>
<feature type="transmembrane region" description="Helical" evidence="1">
    <location>
        <begin position="59"/>
        <end position="79"/>
    </location>
</feature>
<dbReference type="Proteomes" id="UP001054945">
    <property type="component" value="Unassembled WGS sequence"/>
</dbReference>
<keyword evidence="1" id="KW-0812">Transmembrane</keyword>
<evidence type="ECO:0000313" key="2">
    <source>
        <dbReference type="EMBL" id="GIY78052.1"/>
    </source>
</evidence>
<protein>
    <submittedName>
        <fullName evidence="2">Uncharacterized protein</fullName>
    </submittedName>
</protein>
<sequence length="83" mass="9140">MQKRGVNGFSGVGGDEVENDDWPITRVFDAKWVLREEGCRISWDGSTSFGDAPVVLRGYMLHATIILVPSLPGIVYVLLTPHP</sequence>
<dbReference type="EMBL" id="BPLR01015712">
    <property type="protein sequence ID" value="GIY78052.1"/>
    <property type="molecule type" value="Genomic_DNA"/>
</dbReference>
<keyword evidence="1" id="KW-1133">Transmembrane helix</keyword>
<gene>
    <name evidence="2" type="ORF">CEXT_167371</name>
</gene>
<evidence type="ECO:0000256" key="1">
    <source>
        <dbReference type="SAM" id="Phobius"/>
    </source>
</evidence>
<keyword evidence="1" id="KW-0472">Membrane</keyword>
<evidence type="ECO:0000313" key="3">
    <source>
        <dbReference type="Proteomes" id="UP001054945"/>
    </source>
</evidence>
<name>A0AAV4W5S4_CAEEX</name>
<proteinExistence type="predicted"/>
<accession>A0AAV4W5S4</accession>
<keyword evidence="3" id="KW-1185">Reference proteome</keyword>
<dbReference type="AlphaFoldDB" id="A0AAV4W5S4"/>
<comment type="caution">
    <text evidence="2">The sequence shown here is derived from an EMBL/GenBank/DDBJ whole genome shotgun (WGS) entry which is preliminary data.</text>
</comment>